<keyword evidence="1" id="KW-0813">Transport</keyword>
<dbReference type="PANTHER" id="PTHR42781:SF4">
    <property type="entry name" value="SPERMIDINE_PUTRESCINE IMPORT ATP-BINDING PROTEIN POTA"/>
    <property type="match status" value="1"/>
</dbReference>
<proteinExistence type="predicted"/>
<sequence>MPMARVNGARYEPGADGWWSAMTRRADDPNAVGAGLEVVARLADRDFDVRLEVGAGEVLAVLGPNGAGKSTLLDVIAGLVRPDAGQVRLGGRTLTDTGKSIAVPPHRRGISLLAQEPLLFPHLTVAQNVAFGPRSGGLRAGTARAVAHEWLAAVDAVELARRKPGQLSGGQAQRVALARALAVRPRLILLDEPMAALDVAVAPAMRALLRRVLRDPAAGAGPDADPLDFESSSAAWAVGRPSLTAWDRIRSLGDILAGARARRGSVPNDLRSTAAAREHNESPADTRVDPRAQRGSALDGFGSLAAQGGIGSSVDTAAGAGVRPGHGFGSTAVAGRGTIGHSRATRSAVLVTHDIIDALTLADRLVVIESGRVVESGPVTRVLTRPRSGFAARVAGVNLLVGTAASSSGVGNDEVGAVVADDVEVLGRIDGALTRGGRAAAVFAPSAVAVHREQPEGSPRNTFRIRIAELTDRGGIIRVRGADNPDGSPGLAADLTPAAVAELDLAPGLPVFFAVKATEVHVYPC</sequence>
<dbReference type="PROSITE" id="PS50893">
    <property type="entry name" value="ABC_TRANSPORTER_2"/>
    <property type="match status" value="1"/>
</dbReference>
<gene>
    <name evidence="9" type="ORF">F5544_45285</name>
</gene>
<reference evidence="9 10" key="1">
    <citation type="journal article" date="2019" name="ACS Chem. Biol.">
        <title>Identification and Mobilization of a Cryptic Antibiotic Biosynthesis Gene Locus from a Human-Pathogenic Nocardia Isolate.</title>
        <authorList>
            <person name="Herisse M."/>
            <person name="Ishida K."/>
            <person name="Porter J.L."/>
            <person name="Howden B."/>
            <person name="Hertweck C."/>
            <person name="Stinear T.P."/>
            <person name="Pidot S.J."/>
        </authorList>
    </citation>
    <scope>NUCLEOTIDE SEQUENCE [LARGE SCALE GENOMIC DNA]</scope>
    <source>
        <strain evidence="9 10">AUSMDU00012717</strain>
    </source>
</reference>
<dbReference type="GO" id="GO:0015689">
    <property type="term" value="P:molybdate ion transport"/>
    <property type="evidence" value="ECO:0007669"/>
    <property type="project" value="InterPro"/>
</dbReference>
<dbReference type="InterPro" id="IPR027417">
    <property type="entry name" value="P-loop_NTPase"/>
</dbReference>
<evidence type="ECO:0000313" key="9">
    <source>
        <dbReference type="EMBL" id="QIS16860.1"/>
    </source>
</evidence>
<dbReference type="Proteomes" id="UP000503540">
    <property type="component" value="Chromosome"/>
</dbReference>
<dbReference type="Pfam" id="PF00005">
    <property type="entry name" value="ABC_tran"/>
    <property type="match status" value="1"/>
</dbReference>
<name>A0A6G9YUN2_9NOCA</name>
<dbReference type="InterPro" id="IPR005116">
    <property type="entry name" value="Transp-assoc_OB_typ1"/>
</dbReference>
<dbReference type="GO" id="GO:0005524">
    <property type="term" value="F:ATP binding"/>
    <property type="evidence" value="ECO:0007669"/>
    <property type="project" value="UniProtKB-KW"/>
</dbReference>
<dbReference type="SUPFAM" id="SSF52540">
    <property type="entry name" value="P-loop containing nucleoside triphosphate hydrolases"/>
    <property type="match status" value="2"/>
</dbReference>
<dbReference type="EMBL" id="CP046172">
    <property type="protein sequence ID" value="QIS16860.1"/>
    <property type="molecule type" value="Genomic_DNA"/>
</dbReference>
<evidence type="ECO:0000313" key="10">
    <source>
        <dbReference type="Proteomes" id="UP000503540"/>
    </source>
</evidence>
<evidence type="ECO:0000256" key="5">
    <source>
        <dbReference type="PROSITE-ProRule" id="PRU01213"/>
    </source>
</evidence>
<dbReference type="PROSITE" id="PS51866">
    <property type="entry name" value="MOP"/>
    <property type="match status" value="1"/>
</dbReference>
<dbReference type="SMART" id="SM00382">
    <property type="entry name" value="AAA"/>
    <property type="match status" value="1"/>
</dbReference>
<dbReference type="KEGG" id="nah:F5544_45285"/>
<evidence type="ECO:0000259" key="7">
    <source>
        <dbReference type="PROSITE" id="PS50893"/>
    </source>
</evidence>
<feature type="domain" description="Mop" evidence="8">
    <location>
        <begin position="456"/>
        <end position="524"/>
    </location>
</feature>
<dbReference type="Gene3D" id="2.40.50.100">
    <property type="match status" value="1"/>
</dbReference>
<dbReference type="InterPro" id="IPR004606">
    <property type="entry name" value="Mop_domain"/>
</dbReference>
<dbReference type="InterPro" id="IPR003593">
    <property type="entry name" value="AAA+_ATPase"/>
</dbReference>
<organism evidence="9 10">
    <name type="scientific">Nocardia arthritidis</name>
    <dbReference type="NCBI Taxonomy" id="228602"/>
    <lineage>
        <taxon>Bacteria</taxon>
        <taxon>Bacillati</taxon>
        <taxon>Actinomycetota</taxon>
        <taxon>Actinomycetes</taxon>
        <taxon>Mycobacteriales</taxon>
        <taxon>Nocardiaceae</taxon>
        <taxon>Nocardia</taxon>
    </lineage>
</organism>
<protein>
    <submittedName>
        <fullName evidence="9">ATP-binding cassette domain-containing protein</fullName>
    </submittedName>
</protein>
<keyword evidence="2 5" id="KW-0500">Molybdenum</keyword>
<feature type="region of interest" description="Disordered" evidence="6">
    <location>
        <begin position="266"/>
        <end position="293"/>
    </location>
</feature>
<keyword evidence="4 9" id="KW-0067">ATP-binding</keyword>
<keyword evidence="10" id="KW-1185">Reference proteome</keyword>
<evidence type="ECO:0000256" key="2">
    <source>
        <dbReference type="ARBA" id="ARBA00022505"/>
    </source>
</evidence>
<dbReference type="InterPro" id="IPR050093">
    <property type="entry name" value="ABC_SmlMolc_Importer"/>
</dbReference>
<feature type="domain" description="ABC transporter" evidence="7">
    <location>
        <begin position="24"/>
        <end position="282"/>
    </location>
</feature>
<evidence type="ECO:0000256" key="4">
    <source>
        <dbReference type="ARBA" id="ARBA00022840"/>
    </source>
</evidence>
<dbReference type="InterPro" id="IPR008995">
    <property type="entry name" value="Mo/tungstate-bd_C_term_dom"/>
</dbReference>
<evidence type="ECO:0000256" key="6">
    <source>
        <dbReference type="SAM" id="MobiDB-lite"/>
    </source>
</evidence>
<dbReference type="InterPro" id="IPR017871">
    <property type="entry name" value="ABC_transporter-like_CS"/>
</dbReference>
<keyword evidence="3" id="KW-0547">Nucleotide-binding</keyword>
<evidence type="ECO:0000256" key="1">
    <source>
        <dbReference type="ARBA" id="ARBA00022448"/>
    </source>
</evidence>
<dbReference type="Pfam" id="PF03459">
    <property type="entry name" value="TOBE"/>
    <property type="match status" value="1"/>
</dbReference>
<dbReference type="PROSITE" id="PS00211">
    <property type="entry name" value="ABC_TRANSPORTER_1"/>
    <property type="match status" value="1"/>
</dbReference>
<feature type="compositionally biased region" description="Basic and acidic residues" evidence="6">
    <location>
        <begin position="276"/>
        <end position="292"/>
    </location>
</feature>
<dbReference type="AlphaFoldDB" id="A0A6G9YUN2"/>
<evidence type="ECO:0000256" key="3">
    <source>
        <dbReference type="ARBA" id="ARBA00022741"/>
    </source>
</evidence>
<dbReference type="SUPFAM" id="SSF50331">
    <property type="entry name" value="MOP-like"/>
    <property type="match status" value="1"/>
</dbReference>
<dbReference type="PANTHER" id="PTHR42781">
    <property type="entry name" value="SPERMIDINE/PUTRESCINE IMPORT ATP-BINDING PROTEIN POTA"/>
    <property type="match status" value="1"/>
</dbReference>
<dbReference type="GO" id="GO:0016887">
    <property type="term" value="F:ATP hydrolysis activity"/>
    <property type="evidence" value="ECO:0007669"/>
    <property type="project" value="InterPro"/>
</dbReference>
<evidence type="ECO:0000259" key="8">
    <source>
        <dbReference type="PROSITE" id="PS51866"/>
    </source>
</evidence>
<dbReference type="Gene3D" id="3.40.50.300">
    <property type="entry name" value="P-loop containing nucleotide triphosphate hydrolases"/>
    <property type="match status" value="2"/>
</dbReference>
<dbReference type="InterPro" id="IPR003439">
    <property type="entry name" value="ABC_transporter-like_ATP-bd"/>
</dbReference>
<accession>A0A6G9YUN2</accession>